<dbReference type="EMBL" id="JAWDGP010001430">
    <property type="protein sequence ID" value="KAK3791816.1"/>
    <property type="molecule type" value="Genomic_DNA"/>
</dbReference>
<sequence length="125" mass="13637">MYLSPYDRVAMHFSSACNVVYTDRNTRCSEGSFSLDVSIQYTGDVVIMSRKLIRVGHILPTALGRCLSLGSETERPQETLEYQTLNNVPGMSSRTAHCPGRPHRPSEDGGGGWGEGAGTRVQCSL</sequence>
<dbReference type="Proteomes" id="UP001283361">
    <property type="component" value="Unassembled WGS sequence"/>
</dbReference>
<evidence type="ECO:0000256" key="1">
    <source>
        <dbReference type="SAM" id="MobiDB-lite"/>
    </source>
</evidence>
<accession>A0AAE1AR75</accession>
<gene>
    <name evidence="2" type="ORF">RRG08_028964</name>
</gene>
<feature type="region of interest" description="Disordered" evidence="1">
    <location>
        <begin position="89"/>
        <end position="125"/>
    </location>
</feature>
<evidence type="ECO:0000313" key="3">
    <source>
        <dbReference type="Proteomes" id="UP001283361"/>
    </source>
</evidence>
<feature type="compositionally biased region" description="Gly residues" evidence="1">
    <location>
        <begin position="108"/>
        <end position="117"/>
    </location>
</feature>
<protein>
    <submittedName>
        <fullName evidence="2">Uncharacterized protein</fullName>
    </submittedName>
</protein>
<organism evidence="2 3">
    <name type="scientific">Elysia crispata</name>
    <name type="common">lettuce slug</name>
    <dbReference type="NCBI Taxonomy" id="231223"/>
    <lineage>
        <taxon>Eukaryota</taxon>
        <taxon>Metazoa</taxon>
        <taxon>Spiralia</taxon>
        <taxon>Lophotrochozoa</taxon>
        <taxon>Mollusca</taxon>
        <taxon>Gastropoda</taxon>
        <taxon>Heterobranchia</taxon>
        <taxon>Euthyneura</taxon>
        <taxon>Panpulmonata</taxon>
        <taxon>Sacoglossa</taxon>
        <taxon>Placobranchoidea</taxon>
        <taxon>Plakobranchidae</taxon>
        <taxon>Elysia</taxon>
    </lineage>
</organism>
<dbReference type="AlphaFoldDB" id="A0AAE1AR75"/>
<reference evidence="2" key="1">
    <citation type="journal article" date="2023" name="G3 (Bethesda)">
        <title>A reference genome for the long-term kleptoplast-retaining sea slug Elysia crispata morphotype clarki.</title>
        <authorList>
            <person name="Eastman K.E."/>
            <person name="Pendleton A.L."/>
            <person name="Shaikh M.A."/>
            <person name="Suttiyut T."/>
            <person name="Ogas R."/>
            <person name="Tomko P."/>
            <person name="Gavelis G."/>
            <person name="Widhalm J.R."/>
            <person name="Wisecaver J.H."/>
        </authorList>
    </citation>
    <scope>NUCLEOTIDE SEQUENCE</scope>
    <source>
        <strain evidence="2">ECLA1</strain>
    </source>
</reference>
<proteinExistence type="predicted"/>
<comment type="caution">
    <text evidence="2">The sequence shown here is derived from an EMBL/GenBank/DDBJ whole genome shotgun (WGS) entry which is preliminary data.</text>
</comment>
<evidence type="ECO:0000313" key="2">
    <source>
        <dbReference type="EMBL" id="KAK3791816.1"/>
    </source>
</evidence>
<name>A0AAE1AR75_9GAST</name>
<keyword evidence="3" id="KW-1185">Reference proteome</keyword>